<dbReference type="GO" id="GO:0030338">
    <property type="term" value="F:CMP-N-acetylneuraminate monooxygenase activity"/>
    <property type="evidence" value="ECO:0007669"/>
    <property type="project" value="UniProtKB-EC"/>
</dbReference>
<feature type="non-terminal residue" evidence="15">
    <location>
        <position position="577"/>
    </location>
</feature>
<evidence type="ECO:0000256" key="7">
    <source>
        <dbReference type="ARBA" id="ARBA00022723"/>
    </source>
</evidence>
<dbReference type="PANTHER" id="PTHR46522">
    <property type="entry name" value="CYTIDINE MONOPHOSPHATE-N-ACETYLNEURAMINIC ACID HYDROXYLASE"/>
    <property type="match status" value="1"/>
</dbReference>
<dbReference type="Gene3D" id="2.102.10.10">
    <property type="entry name" value="Rieske [2Fe-2S] iron-sulphur domain"/>
    <property type="match status" value="1"/>
</dbReference>
<dbReference type="PROSITE" id="PS51296">
    <property type="entry name" value="RIESKE"/>
    <property type="match status" value="1"/>
</dbReference>
<evidence type="ECO:0000256" key="8">
    <source>
        <dbReference type="ARBA" id="ARBA00023004"/>
    </source>
</evidence>
<dbReference type="InterPro" id="IPR027033">
    <property type="entry name" value="Cnh"/>
</dbReference>
<evidence type="ECO:0000256" key="12">
    <source>
        <dbReference type="ARBA" id="ARBA00033362"/>
    </source>
</evidence>
<dbReference type="EMBL" id="UINC01040105">
    <property type="protein sequence ID" value="SVB39521.1"/>
    <property type="molecule type" value="Genomic_DNA"/>
</dbReference>
<dbReference type="Pfam" id="PF12706">
    <property type="entry name" value="Lactamase_B_2"/>
    <property type="match status" value="1"/>
</dbReference>
<dbReference type="InterPro" id="IPR017941">
    <property type="entry name" value="Rieske_2Fe-2S"/>
</dbReference>
<gene>
    <name evidence="15" type="ORF">METZ01_LOCUS192375</name>
</gene>
<dbReference type="GO" id="GO:0046381">
    <property type="term" value="P:CMP-N-acetylneuraminate metabolic process"/>
    <property type="evidence" value="ECO:0007669"/>
    <property type="project" value="TreeGrafter"/>
</dbReference>
<evidence type="ECO:0000256" key="9">
    <source>
        <dbReference type="ARBA" id="ARBA00023014"/>
    </source>
</evidence>
<comment type="catalytic activity">
    <reaction evidence="13">
        <text>CMP-N-acetyl-beta-neuraminate + 2 Fe(II)-[cytochrome b5] + O2 + 2 H(+) = CMP-N-glycoloyl-beta-neuraminate + 2 Fe(III)-[cytochrome b5] + H2O</text>
        <dbReference type="Rhea" id="RHEA:16145"/>
        <dbReference type="Rhea" id="RHEA-COMP:10438"/>
        <dbReference type="Rhea" id="RHEA-COMP:10439"/>
        <dbReference type="ChEBI" id="CHEBI:15377"/>
        <dbReference type="ChEBI" id="CHEBI:15378"/>
        <dbReference type="ChEBI" id="CHEBI:15379"/>
        <dbReference type="ChEBI" id="CHEBI:29033"/>
        <dbReference type="ChEBI" id="CHEBI:29034"/>
        <dbReference type="ChEBI" id="CHEBI:57812"/>
        <dbReference type="ChEBI" id="CHEBI:58376"/>
        <dbReference type="EC" id="1.14.18.2"/>
    </reaction>
</comment>
<dbReference type="Pfam" id="PF00355">
    <property type="entry name" value="Rieske"/>
    <property type="match status" value="1"/>
</dbReference>
<dbReference type="GO" id="GO:0005737">
    <property type="term" value="C:cytoplasm"/>
    <property type="evidence" value="ECO:0007669"/>
    <property type="project" value="TreeGrafter"/>
</dbReference>
<keyword evidence="9" id="KW-0411">Iron-sulfur</keyword>
<dbReference type="GO" id="GO:0046872">
    <property type="term" value="F:metal ion binding"/>
    <property type="evidence" value="ECO:0007669"/>
    <property type="project" value="UniProtKB-KW"/>
</dbReference>
<comment type="function">
    <text evidence="1">Sialic acids are components of carbohydrate chains of glycoconjugates and are involved in cell-cell recognition and cell-pathogen interactions. Catalyzes the conversion of CMP-N-acetylneuraminic acid (CMP-Neu5Ac) into its hydroxylated derivative CMP-N-glycolylneuraminic acid (CMP-Neu5Gc), a sialic acid abundantly expressed at the surface of many cells.</text>
</comment>
<evidence type="ECO:0000259" key="14">
    <source>
        <dbReference type="PROSITE" id="PS51296"/>
    </source>
</evidence>
<protein>
    <recommendedName>
        <fullName evidence="5">Cytidine monophosphate-N-acetylneuraminic acid hydroxylase</fullName>
        <ecNumber evidence="4">1.14.18.2</ecNumber>
    </recommendedName>
    <alternativeName>
        <fullName evidence="12">CMP-N-acetylneuraminate monooxygenase</fullName>
    </alternativeName>
    <alternativeName>
        <fullName evidence="11">CMP-Neu5Ac hydroxylase</fullName>
    </alternativeName>
    <alternativeName>
        <fullName evidence="10">CMP-NeuAc hydroxylase</fullName>
    </alternativeName>
</protein>
<dbReference type="GO" id="GO:0051537">
    <property type="term" value="F:2 iron, 2 sulfur cluster binding"/>
    <property type="evidence" value="ECO:0007669"/>
    <property type="project" value="UniProtKB-KW"/>
</dbReference>
<keyword evidence="8" id="KW-0408">Iron</keyword>
<dbReference type="UniPathway" id="UPA00628"/>
<evidence type="ECO:0000256" key="4">
    <source>
        <dbReference type="ARBA" id="ARBA00011904"/>
    </source>
</evidence>
<dbReference type="PANTHER" id="PTHR46522:SF1">
    <property type="entry name" value="INACTIVE CYTIDINE MONOPHOSPHATE-N-ACETYLNEURAMINIC ACID HYDROXYLASE"/>
    <property type="match status" value="1"/>
</dbReference>
<dbReference type="Gene3D" id="3.60.15.10">
    <property type="entry name" value="Ribonuclease Z/Hydroxyacylglutathione hydrolase-like"/>
    <property type="match status" value="1"/>
</dbReference>
<dbReference type="GO" id="GO:0006054">
    <property type="term" value="P:N-acetylneuraminate metabolic process"/>
    <property type="evidence" value="ECO:0007669"/>
    <property type="project" value="UniProtKB-UniPathway"/>
</dbReference>
<feature type="domain" description="Rieske" evidence="14">
    <location>
        <begin position="2"/>
        <end position="95"/>
    </location>
</feature>
<organism evidence="15">
    <name type="scientific">marine metagenome</name>
    <dbReference type="NCBI Taxonomy" id="408172"/>
    <lineage>
        <taxon>unclassified sequences</taxon>
        <taxon>metagenomes</taxon>
        <taxon>ecological metagenomes</taxon>
    </lineage>
</organism>
<evidence type="ECO:0000256" key="13">
    <source>
        <dbReference type="ARBA" id="ARBA00048491"/>
    </source>
</evidence>
<evidence type="ECO:0000256" key="10">
    <source>
        <dbReference type="ARBA" id="ARBA00029883"/>
    </source>
</evidence>
<dbReference type="EC" id="1.14.18.2" evidence="4"/>
<evidence type="ECO:0000256" key="1">
    <source>
        <dbReference type="ARBA" id="ARBA00003414"/>
    </source>
</evidence>
<evidence type="ECO:0000256" key="11">
    <source>
        <dbReference type="ARBA" id="ARBA00030460"/>
    </source>
</evidence>
<feature type="non-terminal residue" evidence="15">
    <location>
        <position position="1"/>
    </location>
</feature>
<dbReference type="AlphaFoldDB" id="A0A382DP58"/>
<dbReference type="InterPro" id="IPR036866">
    <property type="entry name" value="RibonucZ/Hydroxyglut_hydro"/>
</dbReference>
<keyword evidence="7" id="KW-0479">Metal-binding</keyword>
<dbReference type="InterPro" id="IPR001279">
    <property type="entry name" value="Metallo-B-lactamas"/>
</dbReference>
<proteinExistence type="inferred from homology"/>
<reference evidence="15" key="1">
    <citation type="submission" date="2018-05" db="EMBL/GenBank/DDBJ databases">
        <authorList>
            <person name="Lanie J.A."/>
            <person name="Ng W.-L."/>
            <person name="Kazmierczak K.M."/>
            <person name="Andrzejewski T.M."/>
            <person name="Davidsen T.M."/>
            <person name="Wayne K.J."/>
            <person name="Tettelin H."/>
            <person name="Glass J.I."/>
            <person name="Rusch D."/>
            <person name="Podicherti R."/>
            <person name="Tsui H.-C.T."/>
            <person name="Winkler M.E."/>
        </authorList>
    </citation>
    <scope>NUCLEOTIDE SEQUENCE</scope>
</reference>
<evidence type="ECO:0000256" key="2">
    <source>
        <dbReference type="ARBA" id="ARBA00005141"/>
    </source>
</evidence>
<evidence type="ECO:0000313" key="15">
    <source>
        <dbReference type="EMBL" id="SVB39521.1"/>
    </source>
</evidence>
<dbReference type="SUPFAM" id="SSF50022">
    <property type="entry name" value="ISP domain"/>
    <property type="match status" value="1"/>
</dbReference>
<evidence type="ECO:0000256" key="6">
    <source>
        <dbReference type="ARBA" id="ARBA00022714"/>
    </source>
</evidence>
<comment type="similarity">
    <text evidence="3">Belongs to the CMP-Neu5Ac hydroxylase family.</text>
</comment>
<evidence type="ECO:0000256" key="5">
    <source>
        <dbReference type="ARBA" id="ARBA00015403"/>
    </source>
</evidence>
<keyword evidence="6" id="KW-0001">2Fe-2S</keyword>
<accession>A0A382DP58</accession>
<dbReference type="SUPFAM" id="SSF56281">
    <property type="entry name" value="Metallo-hydrolase/oxidoreductase"/>
    <property type="match status" value="1"/>
</dbReference>
<sequence length="577" mass="67147">MKYHLGDTKILENLPKSITVLGDPYILQQVSEKKYVLFSAICPHMHNVVSDITKKVWRCPSHAWIFDSKNGNCLNVSNESLDKKNLIIENDQVYVNLDKNENLLIKKTNDEKIPPKITLVGSASLLIEWKNFNILTDPWMKGLCVFDSWVNYPPSKIKISELPKIDAIWISHEHSDHFHIPTLMEFKKNIPIYVPDYDNERLAKKLKKNGFTNVISMKQEKIYHFSPEIQAISFSRGHVFNDSILYLQLGNFSILNVNDAGFNWSIKHAIGDVDMVCMQFGPASAYPATWTHIDEKSKIQLNKNRNNGMLRMIKQVLDATNAKYFIPFANFNELYRKEHLKFVLDSQSKNRANDVVKFLEDYPVKVLDILPGESWNGKTKKFTRRSDREKLFNKEYLIKYLENIQNKPEFVPKIPFNFDLTGIELKKYFESFSDSHLAKRVGNYTVSLTLEHLKKKVHGFIKFNNGKITYKETKNQNKANLIMRCPGHFVQEIIRNDLYWDELVSGFWCEFSRDPDIYNVAFWQLLHVPWRARKKDGKTNSRQIEIKTNTSIADIIEKGGSNVIEIFERNGLFCVGC</sequence>
<dbReference type="InterPro" id="IPR036922">
    <property type="entry name" value="Rieske_2Fe-2S_sf"/>
</dbReference>
<comment type="pathway">
    <text evidence="2">Amino-sugar metabolism; N-acetylneuraminate metabolism.</text>
</comment>
<evidence type="ECO:0000256" key="3">
    <source>
        <dbReference type="ARBA" id="ARBA00010303"/>
    </source>
</evidence>
<name>A0A382DP58_9ZZZZ</name>